<dbReference type="Pfam" id="PF15216">
    <property type="entry name" value="TSLP"/>
    <property type="match status" value="1"/>
</dbReference>
<dbReference type="PANTHER" id="PTHR38003:SF1">
    <property type="entry name" value="THYMIC STROMAL LYMPHOPOIETIN"/>
    <property type="match status" value="1"/>
</dbReference>
<dbReference type="InterPro" id="IPR029189">
    <property type="entry name" value="TSLP"/>
</dbReference>
<reference evidence="2" key="2">
    <citation type="submission" date="2025-09" db="UniProtKB">
        <authorList>
            <consortium name="Ensembl"/>
        </authorList>
    </citation>
    <scope>IDENTIFICATION</scope>
</reference>
<keyword evidence="1" id="KW-0472">Membrane</keyword>
<dbReference type="GO" id="GO:0032754">
    <property type="term" value="P:positive regulation of interleukin-5 production"/>
    <property type="evidence" value="ECO:0007669"/>
    <property type="project" value="TreeGrafter"/>
</dbReference>
<dbReference type="GO" id="GO:0001961">
    <property type="term" value="P:positive regulation of cytokine-mediated signaling pathway"/>
    <property type="evidence" value="ECO:0007669"/>
    <property type="project" value="TreeGrafter"/>
</dbReference>
<dbReference type="InterPro" id="IPR038329">
    <property type="entry name" value="TSLP_sf"/>
</dbReference>
<dbReference type="GO" id="GO:0005125">
    <property type="term" value="F:cytokine activity"/>
    <property type="evidence" value="ECO:0007669"/>
    <property type="project" value="InterPro"/>
</dbReference>
<dbReference type="GO" id="GO:0005576">
    <property type="term" value="C:extracellular region"/>
    <property type="evidence" value="ECO:0007669"/>
    <property type="project" value="TreeGrafter"/>
</dbReference>
<evidence type="ECO:0000313" key="3">
    <source>
        <dbReference type="Proteomes" id="UP000694417"/>
    </source>
</evidence>
<dbReference type="GO" id="GO:0005139">
    <property type="term" value="F:interleukin-7 receptor binding"/>
    <property type="evidence" value="ECO:0007669"/>
    <property type="project" value="TreeGrafter"/>
</dbReference>
<keyword evidence="1" id="KW-0812">Transmembrane</keyword>
<dbReference type="GO" id="GO:0032736">
    <property type="term" value="P:positive regulation of interleukin-13 production"/>
    <property type="evidence" value="ECO:0007669"/>
    <property type="project" value="TreeGrafter"/>
</dbReference>
<dbReference type="Gene3D" id="1.20.1250.90">
    <property type="entry name" value="Thymic stromal lymphopoietin"/>
    <property type="match status" value="1"/>
</dbReference>
<dbReference type="GO" id="GO:0032755">
    <property type="term" value="P:positive regulation of interleukin-6 production"/>
    <property type="evidence" value="ECO:0007669"/>
    <property type="project" value="TreeGrafter"/>
</dbReference>
<sequence length="158" mass="17735">PLSLSSTTTSSFLFKTSLLCLPFLPHLPRSPFHSIYTNSPPSFFFFFSFFFLSGVFSLVPNVAAGEQSDCLIKIEHHTFNPTSDCLSLSESSFALKTNATLVLHCSGYSGIQKNNTQEMKQEGVNSNCLNQTSQILGWWRRFSRLLGKQNYFNSCPNL</sequence>
<feature type="transmembrane region" description="Helical" evidence="1">
    <location>
        <begin position="43"/>
        <end position="64"/>
    </location>
</feature>
<keyword evidence="3" id="KW-1185">Reference proteome</keyword>
<dbReference type="GO" id="GO:0032722">
    <property type="term" value="P:positive regulation of chemokine production"/>
    <property type="evidence" value="ECO:0007669"/>
    <property type="project" value="TreeGrafter"/>
</dbReference>
<reference evidence="2" key="1">
    <citation type="submission" date="2025-08" db="UniProtKB">
        <authorList>
            <consortium name="Ensembl"/>
        </authorList>
    </citation>
    <scope>IDENTIFICATION</scope>
</reference>
<organism evidence="2 3">
    <name type="scientific">Urocitellus parryii</name>
    <name type="common">Arctic ground squirrel</name>
    <name type="synonym">Spermophilus parryii</name>
    <dbReference type="NCBI Taxonomy" id="9999"/>
    <lineage>
        <taxon>Eukaryota</taxon>
        <taxon>Metazoa</taxon>
        <taxon>Chordata</taxon>
        <taxon>Craniata</taxon>
        <taxon>Vertebrata</taxon>
        <taxon>Euteleostomi</taxon>
        <taxon>Mammalia</taxon>
        <taxon>Eutheria</taxon>
        <taxon>Euarchontoglires</taxon>
        <taxon>Glires</taxon>
        <taxon>Rodentia</taxon>
        <taxon>Sciuromorpha</taxon>
        <taxon>Sciuridae</taxon>
        <taxon>Xerinae</taxon>
        <taxon>Marmotini</taxon>
        <taxon>Urocitellus</taxon>
    </lineage>
</organism>
<dbReference type="PANTHER" id="PTHR38003">
    <property type="entry name" value="THYMIC STROMAL LYMPHOPOIETIN"/>
    <property type="match status" value="1"/>
</dbReference>
<dbReference type="Ensembl" id="ENSUPAT00010017202.1">
    <property type="protein sequence ID" value="ENSUPAP00010015043.1"/>
    <property type="gene ID" value="ENSUPAG00010012065.1"/>
</dbReference>
<proteinExistence type="predicted"/>
<dbReference type="GO" id="GO:0050729">
    <property type="term" value="P:positive regulation of inflammatory response"/>
    <property type="evidence" value="ECO:0007669"/>
    <property type="project" value="TreeGrafter"/>
</dbReference>
<dbReference type="AlphaFoldDB" id="A0A8D2HKC7"/>
<dbReference type="GeneTree" id="ENSGT00390000012541"/>
<protein>
    <submittedName>
        <fullName evidence="2">Uncharacterized protein</fullName>
    </submittedName>
</protein>
<evidence type="ECO:0000313" key="2">
    <source>
        <dbReference type="Ensembl" id="ENSUPAP00010015043.1"/>
    </source>
</evidence>
<dbReference type="GO" id="GO:0061844">
    <property type="term" value="P:antimicrobial humoral immune response mediated by antimicrobial peptide"/>
    <property type="evidence" value="ECO:0007669"/>
    <property type="project" value="TreeGrafter"/>
</dbReference>
<dbReference type="Proteomes" id="UP000694417">
    <property type="component" value="Unplaced"/>
</dbReference>
<evidence type="ECO:0000256" key="1">
    <source>
        <dbReference type="SAM" id="Phobius"/>
    </source>
</evidence>
<name>A0A8D2HKC7_UROPR</name>
<dbReference type="GO" id="GO:0032733">
    <property type="term" value="P:positive regulation of interleukin-10 production"/>
    <property type="evidence" value="ECO:0007669"/>
    <property type="project" value="TreeGrafter"/>
</dbReference>
<accession>A0A8D2HKC7</accession>
<keyword evidence="1" id="KW-1133">Transmembrane helix</keyword>